<dbReference type="OrthoDB" id="196483at2"/>
<dbReference type="AlphaFoldDB" id="E8TJH6"/>
<protein>
    <recommendedName>
        <fullName evidence="3">Fe-S oxidoreductase</fullName>
    </recommendedName>
</protein>
<accession>E8TJH6</accession>
<proteinExistence type="predicted"/>
<dbReference type="KEGG" id="mci:Mesci_4629"/>
<reference evidence="2" key="1">
    <citation type="submission" date="2011-01" db="EMBL/GenBank/DDBJ databases">
        <title>Complete sequence of chromosome of Mesorhizobium ciceri bv. biserrulae WSM1271.</title>
        <authorList>
            <person name="Lucas S."/>
            <person name="Copeland A."/>
            <person name="Lapidus A."/>
            <person name="Cheng J.-F."/>
            <person name="Goodwin L."/>
            <person name="Pitluck S."/>
            <person name="Teshima H."/>
            <person name="Detter J.C."/>
            <person name="Han C."/>
            <person name="Tapia R."/>
            <person name="Land M."/>
            <person name="Hauser L."/>
            <person name="Kyrpides N."/>
            <person name="Ivanova N."/>
            <person name="Nandasena K."/>
            <person name="Reeve W.G."/>
            <person name="Howieson J.G."/>
            <person name="O'Hara G."/>
            <person name="Tiwari R.P."/>
            <person name="Woyke T."/>
        </authorList>
    </citation>
    <scope>NUCLEOTIDE SEQUENCE [LARGE SCALE GENOMIC DNA]</scope>
    <source>
        <strain evidence="2">HAMBI 2942 / LMG 23838 / WSM1271</strain>
    </source>
</reference>
<dbReference type="STRING" id="765698.Mesci_4629"/>
<gene>
    <name evidence="1" type="ordered locus">Mesci_4629</name>
</gene>
<name>E8TJH6_MESCW</name>
<dbReference type="eggNOG" id="COG0727">
    <property type="taxonomic scope" value="Bacteria"/>
</dbReference>
<dbReference type="Pfam" id="PF03692">
    <property type="entry name" value="CxxCxxCC"/>
    <property type="match status" value="1"/>
</dbReference>
<evidence type="ECO:0008006" key="3">
    <source>
        <dbReference type="Google" id="ProtNLM"/>
    </source>
</evidence>
<dbReference type="EMBL" id="CP002447">
    <property type="protein sequence ID" value="ADV13738.1"/>
    <property type="molecule type" value="Genomic_DNA"/>
</dbReference>
<organism evidence="1 2">
    <name type="scientific">Mesorhizobium ciceri biovar biserrulae (strain HAMBI 2942 / LMG 23838 / WSM1271)</name>
    <dbReference type="NCBI Taxonomy" id="765698"/>
    <lineage>
        <taxon>Bacteria</taxon>
        <taxon>Pseudomonadati</taxon>
        <taxon>Pseudomonadota</taxon>
        <taxon>Alphaproteobacteria</taxon>
        <taxon>Hyphomicrobiales</taxon>
        <taxon>Phyllobacteriaceae</taxon>
        <taxon>Mesorhizobium</taxon>
    </lineage>
</organism>
<evidence type="ECO:0000313" key="2">
    <source>
        <dbReference type="Proteomes" id="UP000007471"/>
    </source>
</evidence>
<dbReference type="HOGENOM" id="CLU_123885_1_0_5"/>
<dbReference type="InterPro" id="IPR005358">
    <property type="entry name" value="Puta_zinc/iron-chelating_dom"/>
</dbReference>
<dbReference type="PATRIC" id="fig|765698.3.peg.5137"/>
<sequence>MPQDADHNPAAPGLSALVAAASVLSSQQGTFDCQSCGACCSYSAEWPRFSTEDDAQLDRIPEKYVASDLSGMRCEGVRCSALSGEIGKSTACGIYDVRPDVCRACMPGDEECLMARQALGLPV</sequence>
<evidence type="ECO:0000313" key="1">
    <source>
        <dbReference type="EMBL" id="ADV13738.1"/>
    </source>
</evidence>
<dbReference type="Proteomes" id="UP000007471">
    <property type="component" value="Chromosome"/>
</dbReference>